<evidence type="ECO:0000256" key="14">
    <source>
        <dbReference type="ARBA" id="ARBA00075285"/>
    </source>
</evidence>
<dbReference type="Proteomes" id="UP000292665">
    <property type="component" value="Unassembled WGS sequence"/>
</dbReference>
<evidence type="ECO:0000313" key="19">
    <source>
        <dbReference type="EMBL" id="RYS82358.1"/>
    </source>
</evidence>
<evidence type="ECO:0000256" key="11">
    <source>
        <dbReference type="ARBA" id="ARBA00044252"/>
    </source>
</evidence>
<comment type="catalytic activity">
    <reaction evidence="9">
        <text>Hydrolysis of dipeptides, preferentially hydrophobic dipeptides including prolyl amino acids.</text>
        <dbReference type="EC" id="3.4.13.18"/>
    </reaction>
</comment>
<dbReference type="GeneID" id="97329250"/>
<evidence type="ECO:0000256" key="10">
    <source>
        <dbReference type="ARBA" id="ARBA00038976"/>
    </source>
</evidence>
<dbReference type="InterPro" id="IPR001160">
    <property type="entry name" value="Peptidase_M20C"/>
</dbReference>
<evidence type="ECO:0000256" key="5">
    <source>
        <dbReference type="ARBA" id="ARBA00022801"/>
    </source>
</evidence>
<evidence type="ECO:0000313" key="20">
    <source>
        <dbReference type="Proteomes" id="UP000095787"/>
    </source>
</evidence>
<keyword evidence="8" id="KW-0170">Cobalt</keyword>
<dbReference type="FunFam" id="3.40.630.10:FF:000018">
    <property type="entry name" value="Aminoacyl-histidine dipeptidase PepD"/>
    <property type="match status" value="1"/>
</dbReference>
<dbReference type="Gene3D" id="3.40.630.10">
    <property type="entry name" value="Zn peptidases"/>
    <property type="match status" value="2"/>
</dbReference>
<keyword evidence="6" id="KW-0862">Zinc</keyword>
<dbReference type="GO" id="GO:0046872">
    <property type="term" value="F:metal ion binding"/>
    <property type="evidence" value="ECO:0007669"/>
    <property type="project" value="UniProtKB-KW"/>
</dbReference>
<evidence type="ECO:0000256" key="12">
    <source>
        <dbReference type="ARBA" id="ARBA00061423"/>
    </source>
</evidence>
<dbReference type="CDD" id="cd03890">
    <property type="entry name" value="M20_pepD"/>
    <property type="match status" value="1"/>
</dbReference>
<organism evidence="18 20">
    <name type="scientific">[Ruminococcus] torques</name>
    <dbReference type="NCBI Taxonomy" id="33039"/>
    <lineage>
        <taxon>Bacteria</taxon>
        <taxon>Bacillati</taxon>
        <taxon>Bacillota</taxon>
        <taxon>Clostridia</taxon>
        <taxon>Lachnospirales</taxon>
        <taxon>Lachnospiraceae</taxon>
        <taxon>Mediterraneibacter</taxon>
    </lineage>
</organism>
<evidence type="ECO:0000256" key="3">
    <source>
        <dbReference type="ARBA" id="ARBA00022670"/>
    </source>
</evidence>
<comment type="cofactor">
    <cofactor evidence="1">
        <name>Co(2+)</name>
        <dbReference type="ChEBI" id="CHEBI:48828"/>
    </cofactor>
</comment>
<dbReference type="NCBIfam" id="TIGR01893">
    <property type="entry name" value="aa-his-dipept"/>
    <property type="match status" value="1"/>
</dbReference>
<dbReference type="SUPFAM" id="SSF53187">
    <property type="entry name" value="Zn-dependent exopeptidases"/>
    <property type="match status" value="1"/>
</dbReference>
<keyword evidence="4" id="KW-0479">Metal-binding</keyword>
<keyword evidence="18" id="KW-0224">Dipeptidase</keyword>
<dbReference type="PANTHER" id="PTHR43501:SF1">
    <property type="entry name" value="CYTOSOL NON-SPECIFIC DIPEPTIDASE"/>
    <property type="match status" value="1"/>
</dbReference>
<dbReference type="PIRSF" id="PIRSF016599">
    <property type="entry name" value="Xaa-His_dipept"/>
    <property type="match status" value="1"/>
</dbReference>
<dbReference type="Pfam" id="PF01546">
    <property type="entry name" value="Peptidase_M20"/>
    <property type="match status" value="1"/>
</dbReference>
<dbReference type="Proteomes" id="UP000095787">
    <property type="component" value="Unassembled WGS sequence"/>
</dbReference>
<dbReference type="PRINTS" id="PR00934">
    <property type="entry name" value="XHISDIPTASE"/>
</dbReference>
<evidence type="ECO:0000256" key="17">
    <source>
        <dbReference type="ARBA" id="ARBA00078074"/>
    </source>
</evidence>
<reference evidence="19 21" key="2">
    <citation type="journal article" date="2019" name="Science, e1252229">
        <title>Invertible promoters mediate bacterial phase variation, antibiotic resistance, and host adaptation in the gut.</title>
        <authorList>
            <person name="Jiang X."/>
            <person name="Hall A.B."/>
            <person name="Arthur T.D."/>
            <person name="Plichta D.R."/>
            <person name="Covington C.T."/>
            <person name="Poyet M."/>
            <person name="Crothers J."/>
            <person name="Moses P.L."/>
            <person name="Tolonen A.C."/>
            <person name="Vlamakis H."/>
            <person name="Alm E.J."/>
            <person name="Xavier R.J."/>
        </authorList>
    </citation>
    <scope>NUCLEOTIDE SEQUENCE [LARGE SCALE GENOMIC DNA]</scope>
    <source>
        <strain evidence="21">aa_0143</strain>
        <strain evidence="19">Aa_0143</strain>
    </source>
</reference>
<evidence type="ECO:0000256" key="9">
    <source>
        <dbReference type="ARBA" id="ARBA00036421"/>
    </source>
</evidence>
<protein>
    <recommendedName>
        <fullName evidence="13">Cytosol non-specific dipeptidase</fullName>
        <ecNumber evidence="10">3.4.13.18</ecNumber>
    </recommendedName>
    <alternativeName>
        <fullName evidence="16">Aminoacyl-histidine dipeptidase</fullName>
    </alternativeName>
    <alternativeName>
        <fullName evidence="15">Beta-alanyl-histidine dipeptidase</fullName>
    </alternativeName>
    <alternativeName>
        <fullName evidence="14">Carnosinase</fullName>
    </alternativeName>
    <alternativeName>
        <fullName evidence="11">Peptidase D</fullName>
    </alternativeName>
    <alternativeName>
        <fullName evidence="17">Xaa-His dipeptidase</fullName>
    </alternativeName>
</protein>
<dbReference type="GO" id="GO:0005829">
    <property type="term" value="C:cytosol"/>
    <property type="evidence" value="ECO:0007669"/>
    <property type="project" value="TreeGrafter"/>
</dbReference>
<sequence>MEYKITGCKPEKLFHFFEDISAIPRGSGNEKGLSDYLVKFAKDRNLWVYQDESNNVIIKKEGSEGAKDKAPVMLQGHIDMVCDKLAGVEHDFEKDGLDLIVKDGVLYANGTTLGADNGVAVALMMTVLDDKELEHPPVECVFTTSEEIGLNGAQALDKSQITARTMINMDSEEEGVATVSCAGGLRVQLTRKIERVQAEGTLVQIKAEGLLGGHSGTDIDKERQNANLLMARMADHLLKNTKGLLVNFAGGTKDNAITRECEMSLIYADSAEAQKAEKLACDLAEVFADEITSFEPDFSCEIAVTEGQSAMAVQEEDAKAFVSLMRLAPNGIYRRNIKMNGFVVVSSNMGVVRTEEDYIMVAVSPRSSVASLQEDTKSRFALLAETFGFEIEYSGEYPGWSYAEESKIRDLFVESYRDLFGSELRLEAIHAGLECGLFSEAIPGLDAIAVGPTLNNVHTPDENAPLDSLERFYELLKDVLSRLARA</sequence>
<dbReference type="PANTHER" id="PTHR43501">
    <property type="entry name" value="CYTOSOL NON-SPECIFIC DIPEPTIDASE"/>
    <property type="match status" value="1"/>
</dbReference>
<dbReference type="RefSeq" id="WP_004845439.1">
    <property type="nucleotide sequence ID" value="NZ_CATVPX010000025.1"/>
</dbReference>
<evidence type="ECO:0000256" key="13">
    <source>
        <dbReference type="ARBA" id="ARBA00071271"/>
    </source>
</evidence>
<evidence type="ECO:0000256" key="2">
    <source>
        <dbReference type="ARBA" id="ARBA00001947"/>
    </source>
</evidence>
<dbReference type="GO" id="GO:0006508">
    <property type="term" value="P:proteolysis"/>
    <property type="evidence" value="ECO:0007669"/>
    <property type="project" value="UniProtKB-KW"/>
</dbReference>
<evidence type="ECO:0000256" key="6">
    <source>
        <dbReference type="ARBA" id="ARBA00022833"/>
    </source>
</evidence>
<name>A0A174DD88_9FIRM</name>
<dbReference type="EMBL" id="RCYR01000001">
    <property type="protein sequence ID" value="RYS82358.1"/>
    <property type="molecule type" value="Genomic_DNA"/>
</dbReference>
<dbReference type="AlphaFoldDB" id="A0A174DD88"/>
<evidence type="ECO:0000256" key="16">
    <source>
        <dbReference type="ARBA" id="ARBA00077688"/>
    </source>
</evidence>
<evidence type="ECO:0000256" key="8">
    <source>
        <dbReference type="ARBA" id="ARBA00023285"/>
    </source>
</evidence>
<accession>A0A174DD88</accession>
<evidence type="ECO:0000313" key="18">
    <source>
        <dbReference type="EMBL" id="CUO22015.1"/>
    </source>
</evidence>
<proteinExistence type="inferred from homology"/>
<evidence type="ECO:0000256" key="4">
    <source>
        <dbReference type="ARBA" id="ARBA00022723"/>
    </source>
</evidence>
<gene>
    <name evidence="18" type="primary">pepD</name>
    <name evidence="19" type="ORF">EAI93_01260</name>
    <name evidence="18" type="ORF">ERS852456_01937</name>
</gene>
<dbReference type="GO" id="GO:0070573">
    <property type="term" value="F:metallodipeptidase activity"/>
    <property type="evidence" value="ECO:0007669"/>
    <property type="project" value="TreeGrafter"/>
</dbReference>
<comment type="similarity">
    <text evidence="12">Belongs to the peptidase M20C family.</text>
</comment>
<keyword evidence="7" id="KW-0482">Metalloprotease</keyword>
<comment type="cofactor">
    <cofactor evidence="2">
        <name>Zn(2+)</name>
        <dbReference type="ChEBI" id="CHEBI:29105"/>
    </cofactor>
</comment>
<dbReference type="EMBL" id="CYZO01000025">
    <property type="protein sequence ID" value="CUO22015.1"/>
    <property type="molecule type" value="Genomic_DNA"/>
</dbReference>
<evidence type="ECO:0000256" key="7">
    <source>
        <dbReference type="ARBA" id="ARBA00023049"/>
    </source>
</evidence>
<dbReference type="InterPro" id="IPR002933">
    <property type="entry name" value="Peptidase_M20"/>
</dbReference>
<dbReference type="EC" id="3.4.13.18" evidence="10"/>
<keyword evidence="3" id="KW-0645">Protease</keyword>
<evidence type="ECO:0000313" key="21">
    <source>
        <dbReference type="Proteomes" id="UP000292665"/>
    </source>
</evidence>
<keyword evidence="5 18" id="KW-0378">Hydrolase</keyword>
<reference evidence="18 20" key="1">
    <citation type="submission" date="2015-09" db="EMBL/GenBank/DDBJ databases">
        <authorList>
            <consortium name="Pathogen Informatics"/>
        </authorList>
    </citation>
    <scope>NUCLEOTIDE SEQUENCE [LARGE SCALE GENOMIC DNA]</scope>
    <source>
        <strain evidence="18 20">2789STDY5834841</strain>
    </source>
</reference>
<evidence type="ECO:0000256" key="15">
    <source>
        <dbReference type="ARBA" id="ARBA00076004"/>
    </source>
</evidence>
<dbReference type="FunFam" id="3.40.630.10:FF:000015">
    <property type="entry name" value="Aminoacyl-histidine dipeptidase PepD"/>
    <property type="match status" value="1"/>
</dbReference>
<evidence type="ECO:0000256" key="1">
    <source>
        <dbReference type="ARBA" id="ARBA00001941"/>
    </source>
</evidence>